<dbReference type="PANTHER" id="PTHR40465">
    <property type="entry name" value="CHROMOSOME 1, WHOLE GENOME SHOTGUN SEQUENCE"/>
    <property type="match status" value="1"/>
</dbReference>
<sequence>MSSTQVPGVPEDITLLVGPLLLGYLFNWGLFGVLCLQMYIYFLSFPRDSIYVKSLVYGLFAVDCLQTAMTTHNAWHFLSRGWGDLAVLGDPGWSWIAVPLFSGIVSCTVQLFFSWRIWKLSRSWWLPGIIACVALAQGISACVSGIWFAIINDITKISSLFPSATVWLGGSALADVMITISLVSYLAKANSGFSQTDDVISKLIRMTVETGAVTATAATAELILFLVYKTNNLHMIPYVVLKGRSQKICASKN</sequence>
<feature type="transmembrane region" description="Helical" evidence="1">
    <location>
        <begin position="166"/>
        <end position="187"/>
    </location>
</feature>
<keyword evidence="4" id="KW-1185">Reference proteome</keyword>
<name>A0A0C3LBN1_9AGAM</name>
<feature type="transmembrane region" description="Helical" evidence="1">
    <location>
        <begin position="125"/>
        <end position="151"/>
    </location>
</feature>
<keyword evidence="1" id="KW-0812">Transmembrane</keyword>
<evidence type="ECO:0000259" key="2">
    <source>
        <dbReference type="Pfam" id="PF20152"/>
    </source>
</evidence>
<feature type="domain" description="DUF6534" evidence="2">
    <location>
        <begin position="171"/>
        <end position="240"/>
    </location>
</feature>
<gene>
    <name evidence="3" type="ORF">M407DRAFT_19652</name>
</gene>
<dbReference type="HOGENOM" id="CLU_046025_2_1_1"/>
<feature type="transmembrane region" description="Helical" evidence="1">
    <location>
        <begin position="55"/>
        <end position="75"/>
    </location>
</feature>
<proteinExistence type="predicted"/>
<protein>
    <recommendedName>
        <fullName evidence="2">DUF6534 domain-containing protein</fullName>
    </recommendedName>
</protein>
<keyword evidence="1" id="KW-1133">Transmembrane helix</keyword>
<reference evidence="4" key="2">
    <citation type="submission" date="2015-01" db="EMBL/GenBank/DDBJ databases">
        <title>Evolutionary Origins and Diversification of the Mycorrhizal Mutualists.</title>
        <authorList>
            <consortium name="DOE Joint Genome Institute"/>
            <consortium name="Mycorrhizal Genomics Consortium"/>
            <person name="Kohler A."/>
            <person name="Kuo A."/>
            <person name="Nagy L.G."/>
            <person name="Floudas D."/>
            <person name="Copeland A."/>
            <person name="Barry K.W."/>
            <person name="Cichocki N."/>
            <person name="Veneault-Fourrey C."/>
            <person name="LaButti K."/>
            <person name="Lindquist E.A."/>
            <person name="Lipzen A."/>
            <person name="Lundell T."/>
            <person name="Morin E."/>
            <person name="Murat C."/>
            <person name="Riley R."/>
            <person name="Ohm R."/>
            <person name="Sun H."/>
            <person name="Tunlid A."/>
            <person name="Henrissat B."/>
            <person name="Grigoriev I.V."/>
            <person name="Hibbett D.S."/>
            <person name="Martin F."/>
        </authorList>
    </citation>
    <scope>NUCLEOTIDE SEQUENCE [LARGE SCALE GENOMIC DNA]</scope>
    <source>
        <strain evidence="4">MUT 4182</strain>
    </source>
</reference>
<reference evidence="3 4" key="1">
    <citation type="submission" date="2014-04" db="EMBL/GenBank/DDBJ databases">
        <authorList>
            <consortium name="DOE Joint Genome Institute"/>
            <person name="Kuo A."/>
            <person name="Girlanda M."/>
            <person name="Perotto S."/>
            <person name="Kohler A."/>
            <person name="Nagy L.G."/>
            <person name="Floudas D."/>
            <person name="Copeland A."/>
            <person name="Barry K.W."/>
            <person name="Cichocki N."/>
            <person name="Veneault-Fourrey C."/>
            <person name="LaButti K."/>
            <person name="Lindquist E.A."/>
            <person name="Lipzen A."/>
            <person name="Lundell T."/>
            <person name="Morin E."/>
            <person name="Murat C."/>
            <person name="Sun H."/>
            <person name="Tunlid A."/>
            <person name="Henrissat B."/>
            <person name="Grigoriev I.V."/>
            <person name="Hibbett D.S."/>
            <person name="Martin F."/>
            <person name="Nordberg H.P."/>
            <person name="Cantor M.N."/>
            <person name="Hua S.X."/>
        </authorList>
    </citation>
    <scope>NUCLEOTIDE SEQUENCE [LARGE SCALE GENOMIC DNA]</scope>
    <source>
        <strain evidence="3 4">MUT 4182</strain>
    </source>
</reference>
<dbReference type="Proteomes" id="UP000054248">
    <property type="component" value="Unassembled WGS sequence"/>
</dbReference>
<dbReference type="EMBL" id="KN822964">
    <property type="protein sequence ID" value="KIO31273.1"/>
    <property type="molecule type" value="Genomic_DNA"/>
</dbReference>
<feature type="transmembrane region" description="Helical" evidence="1">
    <location>
        <begin position="208"/>
        <end position="228"/>
    </location>
</feature>
<evidence type="ECO:0000313" key="4">
    <source>
        <dbReference type="Proteomes" id="UP000054248"/>
    </source>
</evidence>
<keyword evidence="1" id="KW-0472">Membrane</keyword>
<evidence type="ECO:0000256" key="1">
    <source>
        <dbReference type="SAM" id="Phobius"/>
    </source>
</evidence>
<accession>A0A0C3LBN1</accession>
<dbReference type="OrthoDB" id="2536347at2759"/>
<organism evidence="3 4">
    <name type="scientific">Tulasnella calospora MUT 4182</name>
    <dbReference type="NCBI Taxonomy" id="1051891"/>
    <lineage>
        <taxon>Eukaryota</taxon>
        <taxon>Fungi</taxon>
        <taxon>Dikarya</taxon>
        <taxon>Basidiomycota</taxon>
        <taxon>Agaricomycotina</taxon>
        <taxon>Agaricomycetes</taxon>
        <taxon>Cantharellales</taxon>
        <taxon>Tulasnellaceae</taxon>
        <taxon>Tulasnella</taxon>
    </lineage>
</organism>
<feature type="transmembrane region" description="Helical" evidence="1">
    <location>
        <begin position="95"/>
        <end position="113"/>
    </location>
</feature>
<dbReference type="InterPro" id="IPR045339">
    <property type="entry name" value="DUF6534"/>
</dbReference>
<feature type="transmembrane region" description="Helical" evidence="1">
    <location>
        <begin position="20"/>
        <end position="43"/>
    </location>
</feature>
<dbReference type="AlphaFoldDB" id="A0A0C3LBN1"/>
<dbReference type="PANTHER" id="PTHR40465:SF1">
    <property type="entry name" value="DUF6534 DOMAIN-CONTAINING PROTEIN"/>
    <property type="match status" value="1"/>
</dbReference>
<evidence type="ECO:0000313" key="3">
    <source>
        <dbReference type="EMBL" id="KIO31273.1"/>
    </source>
</evidence>
<dbReference type="Pfam" id="PF20152">
    <property type="entry name" value="DUF6534"/>
    <property type="match status" value="1"/>
</dbReference>